<dbReference type="eggNOG" id="COG3464">
    <property type="taxonomic scope" value="Bacteria"/>
</dbReference>
<dbReference type="KEGG" id="tfo:BFO_2768"/>
<evidence type="ECO:0000259" key="2">
    <source>
        <dbReference type="Pfam" id="PF13542"/>
    </source>
</evidence>
<dbReference type="PANTHER" id="PTHR33498">
    <property type="entry name" value="TRANSPOSASE FOR INSERTION SEQUENCE ELEMENT IS1557"/>
    <property type="match status" value="1"/>
</dbReference>
<dbReference type="GeneID" id="34759588"/>
<gene>
    <name evidence="3" type="ordered locus">BFO_1534</name>
    <name evidence="4" type="ordered locus">BFO_2768</name>
</gene>
<reference evidence="3" key="2">
    <citation type="submission" date="2011-12" db="EMBL/GenBank/DDBJ databases">
        <authorList>
            <person name="Dewhirst F."/>
            <person name="Tanner A."/>
            <person name="Izard J."/>
            <person name="Brinkac L."/>
            <person name="Durkin A.S."/>
            <person name="Hostetler J."/>
            <person name="Shetty J."/>
            <person name="Torralba M."/>
            <person name="Gill S."/>
            <person name="Nelson K."/>
        </authorList>
    </citation>
    <scope>NUCLEOTIDE SEQUENCE</scope>
    <source>
        <strain evidence="3">92A2</strain>
    </source>
</reference>
<dbReference type="HOGENOM" id="CLU_041900_0_1_10"/>
<accession>G8ULK5</accession>
<sequence>MDTNMLFSIGLNLSFPWKVVKSEFRLLDESNIRELHIWIDFEYGSRFISSKGTLLSPHDTVDKQWRHLNFFEHPCYLHARVPRLKTDVSSIEMVQVPWARHNSGFTMLFEAFAMALIEEETPVNSVAKTVKEYPKRIWTIFRHWISKGKRNLNLCGVRRIGVDETSRRKGHSYITQFVDLDTRETIFVCPGKDSDTFKRFSEWLIEHDGDPSLIEVVAMDMSNAFTSGCMTYFPQAHIVYDKFHIVQDTNKRLDEVRKAEVGEKKLLKGHRFTLLHLRKNLPEGRLQELDTILLTYPSLGKAYSLKEGLVDILHAATAKSQGAWEDFLKWMEMAEQSALEPFRKLVATFKGHLFGIKTFFEQGTITNGVLESLNSKVQLAKRRARGYANVNNFMDMVYYINGGRNFHYPLKST</sequence>
<dbReference type="KEGG" id="tfo:BFO_1534"/>
<dbReference type="EMBL" id="CP003191">
    <property type="protein sequence ID" value="AEW22666.1"/>
    <property type="molecule type" value="Genomic_DNA"/>
</dbReference>
<organism evidence="3 5">
    <name type="scientific">Tannerella forsythia (strain ATCC 43037 / JCM 10827 / CCUG 21028 A / KCTC 5666 / FDC 338)</name>
    <name type="common">Bacteroides forsythus</name>
    <dbReference type="NCBI Taxonomy" id="203275"/>
    <lineage>
        <taxon>Bacteria</taxon>
        <taxon>Pseudomonadati</taxon>
        <taxon>Bacteroidota</taxon>
        <taxon>Bacteroidia</taxon>
        <taxon>Bacteroidales</taxon>
        <taxon>Tannerellaceae</taxon>
        <taxon>Tannerella</taxon>
    </lineage>
</organism>
<dbReference type="Proteomes" id="UP000005436">
    <property type="component" value="Chromosome"/>
</dbReference>
<feature type="domain" description="Transposase IS204/IS1001/IS1096/IS1165 DDE" evidence="1">
    <location>
        <begin position="160"/>
        <end position="394"/>
    </location>
</feature>
<dbReference type="Pfam" id="PF13542">
    <property type="entry name" value="HTH_Tnp_ISL3"/>
    <property type="match status" value="1"/>
</dbReference>
<dbReference type="PANTHER" id="PTHR33498:SF1">
    <property type="entry name" value="TRANSPOSASE FOR INSERTION SEQUENCE ELEMENT IS1557"/>
    <property type="match status" value="1"/>
</dbReference>
<dbReference type="InterPro" id="IPR032877">
    <property type="entry name" value="Transposase_HTH"/>
</dbReference>
<evidence type="ECO:0000313" key="5">
    <source>
        <dbReference type="Proteomes" id="UP000005436"/>
    </source>
</evidence>
<dbReference type="AlphaFoldDB" id="G8ULK5"/>
<dbReference type="RefSeq" id="WP_014224885.1">
    <property type="nucleotide sequence ID" value="NC_016610.1"/>
</dbReference>
<dbReference type="Pfam" id="PF01610">
    <property type="entry name" value="DDE_Tnp_ISL3"/>
    <property type="match status" value="1"/>
</dbReference>
<keyword evidence="5" id="KW-1185">Reference proteome</keyword>
<feature type="domain" description="Transposase IS204/IS1001/IS1096/IS1165 helix-turn-helix" evidence="2">
    <location>
        <begin position="94"/>
        <end position="144"/>
    </location>
</feature>
<dbReference type="InterPro" id="IPR002560">
    <property type="entry name" value="Transposase_DDE"/>
</dbReference>
<evidence type="ECO:0000259" key="1">
    <source>
        <dbReference type="Pfam" id="PF01610"/>
    </source>
</evidence>
<proteinExistence type="predicted"/>
<dbReference type="InterPro" id="IPR047951">
    <property type="entry name" value="Transpos_ISL3"/>
</dbReference>
<name>G8ULK5_TANFA</name>
<protein>
    <submittedName>
        <fullName evidence="3">Transposase</fullName>
    </submittedName>
</protein>
<evidence type="ECO:0000313" key="3">
    <source>
        <dbReference type="EMBL" id="AEW20923.1"/>
    </source>
</evidence>
<dbReference type="PATRIC" id="fig|203275.8.peg.1385"/>
<dbReference type="EMBL" id="CP003191">
    <property type="protein sequence ID" value="AEW20923.1"/>
    <property type="molecule type" value="Genomic_DNA"/>
</dbReference>
<reference evidence="5" key="1">
    <citation type="submission" date="2011-12" db="EMBL/GenBank/DDBJ databases">
        <title>Complete sequence of Tannerella forsythia ATCC 43037.</title>
        <authorList>
            <person name="Dewhirst F."/>
            <person name="Tanner A."/>
            <person name="Izard J."/>
            <person name="Brinkac L."/>
            <person name="Durkin A.S."/>
            <person name="Hostetler J."/>
            <person name="Shetty J."/>
            <person name="Torralba M."/>
            <person name="Gill S."/>
            <person name="Nelson K."/>
        </authorList>
    </citation>
    <scope>NUCLEOTIDE SEQUENCE [LARGE SCALE GENOMIC DNA]</scope>
    <source>
        <strain evidence="5">ATCC 43037 / JCM 10827 / CCUG 33226 / KCTC 5666 / FDC 338</strain>
    </source>
</reference>
<dbReference type="NCBIfam" id="NF033550">
    <property type="entry name" value="transpos_ISL3"/>
    <property type="match status" value="1"/>
</dbReference>
<evidence type="ECO:0000313" key="4">
    <source>
        <dbReference type="EMBL" id="AEW22666.1"/>
    </source>
</evidence>